<dbReference type="Pfam" id="PF13508">
    <property type="entry name" value="Acetyltransf_7"/>
    <property type="match status" value="1"/>
</dbReference>
<reference evidence="4 6" key="1">
    <citation type="submission" date="2018-06" db="EMBL/GenBank/DDBJ databases">
        <title>Complete Genome Sequence of the Microcystin-Degrading Bacterium Sphingosinicella microcystinivorans Strain B-9.</title>
        <authorList>
            <person name="Jin H."/>
            <person name="Nishizawa T."/>
            <person name="Guo Y."/>
            <person name="Nishizawa A."/>
            <person name="Park H."/>
            <person name="Kato H."/>
            <person name="Tsuji K."/>
            <person name="Harada K."/>
        </authorList>
    </citation>
    <scope>NUCLEOTIDE SEQUENCE [LARGE SCALE GENOMIC DNA]</scope>
    <source>
        <strain evidence="4 6">B9</strain>
    </source>
</reference>
<organism evidence="4 6">
    <name type="scientific">Sphingosinicella microcystinivorans</name>
    <dbReference type="NCBI Taxonomy" id="335406"/>
    <lineage>
        <taxon>Bacteria</taxon>
        <taxon>Pseudomonadati</taxon>
        <taxon>Pseudomonadota</taxon>
        <taxon>Alphaproteobacteria</taxon>
        <taxon>Sphingomonadales</taxon>
        <taxon>Sphingosinicellaceae</taxon>
        <taxon>Sphingosinicella</taxon>
    </lineage>
</organism>
<dbReference type="KEGG" id="smic:SmB9_26040"/>
<evidence type="ECO:0000256" key="1">
    <source>
        <dbReference type="ARBA" id="ARBA00022679"/>
    </source>
</evidence>
<dbReference type="SUPFAM" id="SSF55729">
    <property type="entry name" value="Acyl-CoA N-acyltransferases (Nat)"/>
    <property type="match status" value="1"/>
</dbReference>
<keyword evidence="1" id="KW-0808">Transferase</keyword>
<dbReference type="Proteomes" id="UP000276029">
    <property type="component" value="Unassembled WGS sequence"/>
</dbReference>
<protein>
    <submittedName>
        <fullName evidence="4 5">Acetyltransferase</fullName>
    </submittedName>
</protein>
<feature type="domain" description="N-acetyltransferase" evidence="3">
    <location>
        <begin position="1"/>
        <end position="148"/>
    </location>
</feature>
<dbReference type="PANTHER" id="PTHR43800">
    <property type="entry name" value="PEPTIDYL-LYSINE N-ACETYLTRANSFERASE YJAB"/>
    <property type="match status" value="1"/>
</dbReference>
<dbReference type="EMBL" id="RBWX01000007">
    <property type="protein sequence ID" value="RKS91960.1"/>
    <property type="molecule type" value="Genomic_DNA"/>
</dbReference>
<dbReference type="GO" id="GO:0016747">
    <property type="term" value="F:acyltransferase activity, transferring groups other than amino-acyl groups"/>
    <property type="evidence" value="ECO:0007669"/>
    <property type="project" value="InterPro"/>
</dbReference>
<proteinExistence type="predicted"/>
<evidence type="ECO:0000256" key="2">
    <source>
        <dbReference type="ARBA" id="ARBA00023315"/>
    </source>
</evidence>
<keyword evidence="2" id="KW-0012">Acyltransferase</keyword>
<dbReference type="EMBL" id="AP018711">
    <property type="protein sequence ID" value="BBE34946.1"/>
    <property type="molecule type" value="Genomic_DNA"/>
</dbReference>
<sequence>MIVRYGTEADLPALGVVELSAATLFVGTHMAWAVGQTSAPEHFHPALSQNKLWIAEDGGMPVGFLRAERLGNSFYIDEISVSASHQRRGIGRSLMQAALTEAAARRFRAASLTTDRTIPWNAPYYVQMGFRVLAADQTPPVLARRLAPQRNPARRCVMWRDLR</sequence>
<dbReference type="Proteomes" id="UP000275727">
    <property type="component" value="Chromosome"/>
</dbReference>
<dbReference type="InterPro" id="IPR000182">
    <property type="entry name" value="GNAT_dom"/>
</dbReference>
<evidence type="ECO:0000259" key="3">
    <source>
        <dbReference type="PROSITE" id="PS51186"/>
    </source>
</evidence>
<gene>
    <name evidence="5" type="ORF">DFR51_1534</name>
    <name evidence="4" type="ORF">SmB9_26040</name>
</gene>
<evidence type="ECO:0000313" key="6">
    <source>
        <dbReference type="Proteomes" id="UP000275727"/>
    </source>
</evidence>
<reference evidence="5 7" key="2">
    <citation type="submission" date="2018-10" db="EMBL/GenBank/DDBJ databases">
        <title>Genomic Encyclopedia of Type Strains, Phase IV (KMG-IV): sequencing the most valuable type-strain genomes for metagenomic binning, comparative biology and taxonomic classification.</title>
        <authorList>
            <person name="Goeker M."/>
        </authorList>
    </citation>
    <scope>NUCLEOTIDE SEQUENCE [LARGE SCALE GENOMIC DNA]</scope>
    <source>
        <strain evidence="5 7">DSM 19791</strain>
    </source>
</reference>
<evidence type="ECO:0000313" key="4">
    <source>
        <dbReference type="EMBL" id="BBE34946.1"/>
    </source>
</evidence>
<name>A0AAD1G1T8_SPHMI</name>
<dbReference type="InterPro" id="IPR016181">
    <property type="entry name" value="Acyl_CoA_acyltransferase"/>
</dbReference>
<dbReference type="PROSITE" id="PS51186">
    <property type="entry name" value="GNAT"/>
    <property type="match status" value="1"/>
</dbReference>
<evidence type="ECO:0000313" key="7">
    <source>
        <dbReference type="Proteomes" id="UP000276029"/>
    </source>
</evidence>
<keyword evidence="7" id="KW-1185">Reference proteome</keyword>
<dbReference type="PANTHER" id="PTHR43800:SF1">
    <property type="entry name" value="PEPTIDYL-LYSINE N-ACETYLTRANSFERASE YJAB"/>
    <property type="match status" value="1"/>
</dbReference>
<dbReference type="AlphaFoldDB" id="A0AAD1G1T8"/>
<accession>A0AAD1G1T8</accession>
<dbReference type="Gene3D" id="3.40.630.30">
    <property type="match status" value="1"/>
</dbReference>
<dbReference type="RefSeq" id="WP_121048755.1">
    <property type="nucleotide sequence ID" value="NZ_AP018711.1"/>
</dbReference>
<evidence type="ECO:0000313" key="5">
    <source>
        <dbReference type="EMBL" id="RKS91960.1"/>
    </source>
</evidence>
<dbReference type="CDD" id="cd04301">
    <property type="entry name" value="NAT_SF"/>
    <property type="match status" value="1"/>
</dbReference>